<dbReference type="SMART" id="SM01110">
    <property type="entry name" value="Cutinase"/>
    <property type="match status" value="1"/>
</dbReference>
<dbReference type="InterPro" id="IPR029058">
    <property type="entry name" value="AB_hydrolase_fold"/>
</dbReference>
<organism evidence="5 6">
    <name type="scientific">Corynebacterium breve</name>
    <dbReference type="NCBI Taxonomy" id="3049799"/>
    <lineage>
        <taxon>Bacteria</taxon>
        <taxon>Bacillati</taxon>
        <taxon>Actinomycetota</taxon>
        <taxon>Actinomycetes</taxon>
        <taxon>Mycobacteriales</taxon>
        <taxon>Corynebacteriaceae</taxon>
        <taxon>Corynebacterium</taxon>
    </lineage>
</organism>
<dbReference type="PANTHER" id="PTHR33630:SF9">
    <property type="entry name" value="CUTINASE 4"/>
    <property type="match status" value="1"/>
</dbReference>
<evidence type="ECO:0000256" key="4">
    <source>
        <dbReference type="ARBA" id="ARBA00023157"/>
    </source>
</evidence>
<keyword evidence="3" id="KW-0378">Hydrolase</keyword>
<keyword evidence="2" id="KW-0719">Serine esterase</keyword>
<accession>A0ABY8VEI4</accession>
<dbReference type="PANTHER" id="PTHR33630">
    <property type="entry name" value="CUTINASE RV1984C-RELATED-RELATED"/>
    <property type="match status" value="1"/>
</dbReference>
<dbReference type="EMBL" id="CP126969">
    <property type="protein sequence ID" value="WIM67507.1"/>
    <property type="molecule type" value="Genomic_DNA"/>
</dbReference>
<sequence>MRKSLTVAAVVIVLAVIGLGAFQYFNASTEGSLVPGEPEVPEIAEELAQPDWCPDVEFISAPGSWESSAEDDPINPQANQWSYMLSITKPLQEAYTPDHVKVWTLPYTAQFKNINSKEEMSYDDSRNEGASKLKGELGYMHETCPGTKYIIAGFSQGAVIVGDVASEIGQGHGVIPADKVMGAIMVADGRRENGVGVNPGNPVSGVGAEIALEPLERLVQTVVPGASMRGVREGGFGELQDRAFQICAPGDSICDAPYDVGNALERAHEMVGGNDLHSMYATNPDVIPGTTTTQWIIDWSRNAIDTM</sequence>
<evidence type="ECO:0000313" key="5">
    <source>
        <dbReference type="EMBL" id="WIM67507.1"/>
    </source>
</evidence>
<evidence type="ECO:0000256" key="2">
    <source>
        <dbReference type="ARBA" id="ARBA00022487"/>
    </source>
</evidence>
<dbReference type="RefSeq" id="WP_284824644.1">
    <property type="nucleotide sequence ID" value="NZ_CP126969.1"/>
</dbReference>
<gene>
    <name evidence="5" type="ORF">QP027_10455</name>
</gene>
<dbReference type="SUPFAM" id="SSF53474">
    <property type="entry name" value="alpha/beta-Hydrolases"/>
    <property type="match status" value="1"/>
</dbReference>
<name>A0ABY8VEI4_9CORY</name>
<protein>
    <submittedName>
        <fullName evidence="5">Cutinase family protein</fullName>
    </submittedName>
</protein>
<dbReference type="Proteomes" id="UP001225598">
    <property type="component" value="Chromosome"/>
</dbReference>
<dbReference type="InterPro" id="IPR000675">
    <property type="entry name" value="Cutinase/axe"/>
</dbReference>
<evidence type="ECO:0000256" key="3">
    <source>
        <dbReference type="ARBA" id="ARBA00022801"/>
    </source>
</evidence>
<reference evidence="5 6" key="1">
    <citation type="submission" date="2023-05" db="EMBL/GenBank/DDBJ databases">
        <title>Corynebacterium suedekumii sp. nov. and Corynebacterium breve sp. nov. isolated from raw cow's milk.</title>
        <authorList>
            <person name="Baer M.K."/>
            <person name="Mehl L."/>
            <person name="Hellmuth R."/>
            <person name="Marke G."/>
            <person name="Lipski A."/>
        </authorList>
    </citation>
    <scope>NUCLEOTIDE SEQUENCE [LARGE SCALE GENOMIC DNA]</scope>
    <source>
        <strain evidence="5 6">R4</strain>
    </source>
</reference>
<evidence type="ECO:0000256" key="1">
    <source>
        <dbReference type="ARBA" id="ARBA00007534"/>
    </source>
</evidence>
<proteinExistence type="inferred from homology"/>
<dbReference type="Pfam" id="PF01083">
    <property type="entry name" value="Cutinase"/>
    <property type="match status" value="1"/>
</dbReference>
<comment type="similarity">
    <text evidence="1">Belongs to the cutinase family.</text>
</comment>
<keyword evidence="6" id="KW-1185">Reference proteome</keyword>
<dbReference type="Gene3D" id="3.40.50.1820">
    <property type="entry name" value="alpha/beta hydrolase"/>
    <property type="match status" value="1"/>
</dbReference>
<evidence type="ECO:0000313" key="6">
    <source>
        <dbReference type="Proteomes" id="UP001225598"/>
    </source>
</evidence>
<keyword evidence="4" id="KW-1015">Disulfide bond</keyword>